<organism evidence="1 2">
    <name type="scientific">Catenaria anguillulae PL171</name>
    <dbReference type="NCBI Taxonomy" id="765915"/>
    <lineage>
        <taxon>Eukaryota</taxon>
        <taxon>Fungi</taxon>
        <taxon>Fungi incertae sedis</taxon>
        <taxon>Blastocladiomycota</taxon>
        <taxon>Blastocladiomycetes</taxon>
        <taxon>Blastocladiales</taxon>
        <taxon>Catenariaceae</taxon>
        <taxon>Catenaria</taxon>
    </lineage>
</organism>
<sequence length="196" mass="21813">MPKDRTLHASVEEKSLDLVFELSLAASAADPVHSPKEITDFAQSLVKSISPVTQLLPAVLWPIVERVFTRDRTNYVDDTVFTAFSKHSPMLLNVCVAVGDIVGSDAQAACRRASHNLMWQLKDMGEQVFSKFEKDKRFSDPPASCSCSFPGCRSRLHSVCCHRVYMRLSCRLLTSSSRLACLPRTIQFVSQSSKST</sequence>
<evidence type="ECO:0000313" key="1">
    <source>
        <dbReference type="EMBL" id="ORZ31197.1"/>
    </source>
</evidence>
<accession>A0A1Y2H9D4</accession>
<protein>
    <submittedName>
        <fullName evidence="1">Uncharacterized protein</fullName>
    </submittedName>
</protein>
<keyword evidence="2" id="KW-1185">Reference proteome</keyword>
<proteinExistence type="predicted"/>
<reference evidence="1 2" key="1">
    <citation type="submission" date="2016-07" db="EMBL/GenBank/DDBJ databases">
        <title>Pervasive Adenine N6-methylation of Active Genes in Fungi.</title>
        <authorList>
            <consortium name="DOE Joint Genome Institute"/>
            <person name="Mondo S.J."/>
            <person name="Dannebaum R.O."/>
            <person name="Kuo R.C."/>
            <person name="Labutti K."/>
            <person name="Haridas S."/>
            <person name="Kuo A."/>
            <person name="Salamov A."/>
            <person name="Ahrendt S.R."/>
            <person name="Lipzen A."/>
            <person name="Sullivan W."/>
            <person name="Andreopoulos W.B."/>
            <person name="Clum A."/>
            <person name="Lindquist E."/>
            <person name="Daum C."/>
            <person name="Ramamoorthy G.K."/>
            <person name="Gryganskyi A."/>
            <person name="Culley D."/>
            <person name="Magnuson J.K."/>
            <person name="James T.Y."/>
            <person name="O'Malley M.A."/>
            <person name="Stajich J.E."/>
            <person name="Spatafora J.W."/>
            <person name="Visel A."/>
            <person name="Grigoriev I.V."/>
        </authorList>
    </citation>
    <scope>NUCLEOTIDE SEQUENCE [LARGE SCALE GENOMIC DNA]</scope>
    <source>
        <strain evidence="1 2">PL171</strain>
    </source>
</reference>
<dbReference type="EMBL" id="MCFL01000065">
    <property type="protein sequence ID" value="ORZ31197.1"/>
    <property type="molecule type" value="Genomic_DNA"/>
</dbReference>
<comment type="caution">
    <text evidence="1">The sequence shown here is derived from an EMBL/GenBank/DDBJ whole genome shotgun (WGS) entry which is preliminary data.</text>
</comment>
<name>A0A1Y2H9D4_9FUNG</name>
<gene>
    <name evidence="1" type="ORF">BCR44DRAFT_61829</name>
</gene>
<dbReference type="Proteomes" id="UP000193411">
    <property type="component" value="Unassembled WGS sequence"/>
</dbReference>
<dbReference type="AlphaFoldDB" id="A0A1Y2H9D4"/>
<evidence type="ECO:0000313" key="2">
    <source>
        <dbReference type="Proteomes" id="UP000193411"/>
    </source>
</evidence>